<proteinExistence type="predicted"/>
<dbReference type="GO" id="GO:0003743">
    <property type="term" value="F:translation initiation factor activity"/>
    <property type="evidence" value="ECO:0007669"/>
    <property type="project" value="UniProtKB-KW"/>
</dbReference>
<reference evidence="1" key="1">
    <citation type="submission" date="2016-04" db="EMBL/GenBank/DDBJ databases">
        <authorList>
            <person name="Calderon-Fernandez G.M.Sr."/>
        </authorList>
    </citation>
    <scope>NUCLEOTIDE SEQUENCE</scope>
    <source>
        <strain evidence="1">Int1</strain>
        <tissue evidence="1">Integument</tissue>
    </source>
</reference>
<name>A0A161MFF9_TRIIF</name>
<protein>
    <submittedName>
        <fullName evidence="1">Translation initiation factor eif-2b subunit epsilon</fullName>
    </submittedName>
</protein>
<feature type="non-terminal residue" evidence="1">
    <location>
        <position position="1"/>
    </location>
</feature>
<keyword evidence="1" id="KW-0648">Protein biosynthesis</keyword>
<keyword evidence="1" id="KW-0396">Initiation factor</keyword>
<sequence>VPPLFSDNFDFKQEMILYEVYSWMRKYLQAQFITYVLPSTEYAASVTSVDKITIILSHDVIHRWTYPLVPDVFSR</sequence>
<organism evidence="1">
    <name type="scientific">Triatoma infestans</name>
    <name type="common">Assassin bug</name>
    <dbReference type="NCBI Taxonomy" id="30076"/>
    <lineage>
        <taxon>Eukaryota</taxon>
        <taxon>Metazoa</taxon>
        <taxon>Ecdysozoa</taxon>
        <taxon>Arthropoda</taxon>
        <taxon>Hexapoda</taxon>
        <taxon>Insecta</taxon>
        <taxon>Pterygota</taxon>
        <taxon>Neoptera</taxon>
        <taxon>Paraneoptera</taxon>
        <taxon>Hemiptera</taxon>
        <taxon>Heteroptera</taxon>
        <taxon>Panheteroptera</taxon>
        <taxon>Cimicomorpha</taxon>
        <taxon>Reduviidae</taxon>
        <taxon>Triatominae</taxon>
        <taxon>Triatoma</taxon>
    </lineage>
</organism>
<accession>A0A161MFF9</accession>
<dbReference type="EMBL" id="GEMB01003685">
    <property type="protein sequence ID" value="JAR99535.1"/>
    <property type="molecule type" value="Transcribed_RNA"/>
</dbReference>
<reference evidence="1" key="2">
    <citation type="journal article" date="2017" name="J. Med. Entomol.">
        <title>Transcriptome Analysis of the Triatoma infestans (Hemiptera: Reduviidae) Integument.</title>
        <authorList>
            <person name="Calderon-Fernandez G.M."/>
            <person name="Moriconi D.E."/>
            <person name="Dulbecco A.B."/>
            <person name="Juarez M.P."/>
        </authorList>
    </citation>
    <scope>NUCLEOTIDE SEQUENCE</scope>
    <source>
        <strain evidence="1">Int1</strain>
        <tissue evidence="1">Integument</tissue>
    </source>
</reference>
<evidence type="ECO:0000313" key="1">
    <source>
        <dbReference type="EMBL" id="JAR99535.1"/>
    </source>
</evidence>
<dbReference type="AlphaFoldDB" id="A0A161MFF9"/>